<evidence type="ECO:0000313" key="1">
    <source>
        <dbReference type="EMBL" id="TDF73067.1"/>
    </source>
</evidence>
<gene>
    <name evidence="1" type="ORF">E0946_04110</name>
</gene>
<protein>
    <submittedName>
        <fullName evidence="1">DUF2851 family protein</fullName>
    </submittedName>
</protein>
<sequence length="430" mass="50690">MDEKFLYHIWDAGHLLTPLKTASGKTLQVKYQGQYNTARGPDFHNVIIELNGEILRGDVEIHLHSYDWIAHNHHEDPHYNQVILHIVMDAGQQQYTIKEDGKTIEILELKNQLSDEIRKLLEKRETSSLNDNITYCDLLSAIDNDALISILTSWGLQRFQNKVRRFDAALMLSDFDQVLYEGIMEAMGYEKNKHNLLILSQTIPLKNIREWQTDGMTALELASIYCCSSKLLYLCKHHLKPELYHLLLETYERQRFYARSWDIDWQLFRIRPNSHPLYRLLTMANLLNKTQDQGLLNYFLERVDIERSDSKKAFSEFSHIFKESILPGAETLPRPGKSLISNIYINIFLPISYMFFEKHSESDNCRKILKYYKEFPALEENHILRYMSRYMSDAHYDLINHKTILQQGLLELFHRFCNYHLCSECLASKS</sequence>
<accession>A0AC61QJ55</accession>
<name>A0AC61QJ55_9BACT</name>
<proteinExistence type="predicted"/>
<organism evidence="1 2">
    <name type="scientific">Candidatus Syntrophosphaera thermopropionivorans</name>
    <dbReference type="NCBI Taxonomy" id="2593015"/>
    <lineage>
        <taxon>Bacteria</taxon>
        <taxon>Pseudomonadati</taxon>
        <taxon>Candidatus Cloacimonadota</taxon>
        <taxon>Candidatus Cloacimonadia</taxon>
        <taxon>Candidatus Cloacimonadales</taxon>
        <taxon>Candidatus Cloacimonadaceae</taxon>
        <taxon>Candidatus Syntrophosphaera</taxon>
    </lineage>
</organism>
<keyword evidence="2" id="KW-1185">Reference proteome</keyword>
<reference evidence="1" key="1">
    <citation type="submission" date="2019-03" db="EMBL/GenBank/DDBJ databases">
        <title>Candidatus Syntrophosphaera thermopropionivorans: a novel player in syntrophic propionate oxidation during anaerobic digestion.</title>
        <authorList>
            <person name="Dyksma S."/>
        </authorList>
    </citation>
    <scope>NUCLEOTIDE SEQUENCE</scope>
    <source>
        <strain evidence="1">W5</strain>
    </source>
</reference>
<dbReference type="Proteomes" id="UP000294588">
    <property type="component" value="Unassembled WGS sequence"/>
</dbReference>
<evidence type="ECO:0000313" key="2">
    <source>
        <dbReference type="Proteomes" id="UP000294588"/>
    </source>
</evidence>
<comment type="caution">
    <text evidence="1">The sequence shown here is derived from an EMBL/GenBank/DDBJ whole genome shotgun (WGS) entry which is preliminary data.</text>
</comment>
<dbReference type="EMBL" id="SMOG01000009">
    <property type="protein sequence ID" value="TDF73067.1"/>
    <property type="molecule type" value="Genomic_DNA"/>
</dbReference>